<comment type="caution">
    <text evidence="1">The sequence shown here is derived from an EMBL/GenBank/DDBJ whole genome shotgun (WGS) entry which is preliminary data.</text>
</comment>
<name>A0A558HDT6_9GAMM</name>
<accession>A0A558HDT6</accession>
<dbReference type="Proteomes" id="UP000319941">
    <property type="component" value="Unassembled WGS sequence"/>
</dbReference>
<keyword evidence="2" id="KW-1185">Reference proteome</keyword>
<proteinExistence type="predicted"/>
<dbReference type="OrthoDB" id="7024154at2"/>
<dbReference type="AlphaFoldDB" id="A0A558HDT6"/>
<dbReference type="InterPro" id="IPR011990">
    <property type="entry name" value="TPR-like_helical_dom_sf"/>
</dbReference>
<sequence length="161" mass="17707">MPQAQTLMTGLKYRLAERLFHASWLSGSQQKHRLTMRLFNHCANAGHTGALSLYGHMLFQRGNSAQEKAKGARFVIKAAQAGDVHAQYQAACIYEHGCAQYQSDPAKAVTWYARAAECHHALAAQRLAHAYREGSLGLAVCPHKAEQWEAHARTGSDAGLH</sequence>
<dbReference type="SUPFAM" id="SSF81901">
    <property type="entry name" value="HCP-like"/>
    <property type="match status" value="1"/>
</dbReference>
<dbReference type="PANTHER" id="PTHR11102">
    <property type="entry name" value="SEL-1-LIKE PROTEIN"/>
    <property type="match status" value="1"/>
</dbReference>
<dbReference type="Gene3D" id="1.25.40.10">
    <property type="entry name" value="Tetratricopeptide repeat domain"/>
    <property type="match status" value="1"/>
</dbReference>
<evidence type="ECO:0000313" key="2">
    <source>
        <dbReference type="Proteomes" id="UP000319941"/>
    </source>
</evidence>
<dbReference type="SMART" id="SM00671">
    <property type="entry name" value="SEL1"/>
    <property type="match status" value="2"/>
</dbReference>
<dbReference type="RefSeq" id="WP_024953318.1">
    <property type="nucleotide sequence ID" value="NZ_CAWOWR010000061.1"/>
</dbReference>
<protein>
    <submittedName>
        <fullName evidence="1">Sel1 repeat family protein</fullName>
    </submittedName>
</protein>
<dbReference type="InterPro" id="IPR006597">
    <property type="entry name" value="Sel1-like"/>
</dbReference>
<evidence type="ECO:0000313" key="1">
    <source>
        <dbReference type="EMBL" id="TVU67295.1"/>
    </source>
</evidence>
<dbReference type="PANTHER" id="PTHR11102:SF160">
    <property type="entry name" value="ERAD-ASSOCIATED E3 UBIQUITIN-PROTEIN LIGASE COMPONENT HRD3"/>
    <property type="match status" value="1"/>
</dbReference>
<gene>
    <name evidence="1" type="ORF">FQP86_17305</name>
</gene>
<dbReference type="InterPro" id="IPR050767">
    <property type="entry name" value="Sel1_AlgK"/>
</dbReference>
<dbReference type="STRING" id="553385.GCA_000591415_03584"/>
<reference evidence="1 2" key="1">
    <citation type="submission" date="2019-07" db="EMBL/GenBank/DDBJ databases">
        <title>Diversity of Bacteria from Kongsfjorden, Arctic.</title>
        <authorList>
            <person name="Yu Y."/>
        </authorList>
    </citation>
    <scope>NUCLEOTIDE SEQUENCE [LARGE SCALE GENOMIC DNA]</scope>
    <source>
        <strain evidence="1 2">SM1923</strain>
    </source>
</reference>
<dbReference type="EMBL" id="VNFH01000016">
    <property type="protein sequence ID" value="TVU67295.1"/>
    <property type="molecule type" value="Genomic_DNA"/>
</dbReference>
<organism evidence="1 2">
    <name type="scientific">Cobetia crustatorum</name>
    <dbReference type="NCBI Taxonomy" id="553385"/>
    <lineage>
        <taxon>Bacteria</taxon>
        <taxon>Pseudomonadati</taxon>
        <taxon>Pseudomonadota</taxon>
        <taxon>Gammaproteobacteria</taxon>
        <taxon>Oceanospirillales</taxon>
        <taxon>Halomonadaceae</taxon>
        <taxon>Cobetia</taxon>
    </lineage>
</organism>